<dbReference type="Proteomes" id="UP000000311">
    <property type="component" value="Unassembled WGS sequence"/>
</dbReference>
<name>E2ARA1_CAMFO</name>
<dbReference type="EMBL" id="GL441990">
    <property type="protein sequence ID" value="EFN64037.1"/>
    <property type="molecule type" value="Genomic_DNA"/>
</dbReference>
<accession>E2ARA1</accession>
<dbReference type="AlphaFoldDB" id="E2ARA1"/>
<evidence type="ECO:0000313" key="3">
    <source>
        <dbReference type="Proteomes" id="UP000000311"/>
    </source>
</evidence>
<evidence type="ECO:0000313" key="2">
    <source>
        <dbReference type="EMBL" id="EFN64037.1"/>
    </source>
</evidence>
<dbReference type="InterPro" id="IPR008906">
    <property type="entry name" value="HATC_C_dom"/>
</dbReference>
<dbReference type="InParanoid" id="E2ARA1"/>
<sequence length="345" mass="38904">MLTLVEVPGEDTDALLSAIISIQYPRMYAFLGGKSERKRRSREGDSRGELFRVERERSRVNPGTVRVTLPHPARSPRIIRAAEGRCLIESGSGRITEYEKGKIDACLARAMASHSIAIAQSKYQLLPRACNCKLDSINLRNQKLITIYPTLSKMARDILSSTASSVPIERLFSIETLTMSNNRTRLQNVQLCEQKAEKSTGLNIYRAHVSAGQPESSDTWTSEGGLKVWKRSIIYESSGPMGKYFRQKLFFHHIDAPTSYPRLAECLPCTREGLVRAFVFEYCCLGSPFIRLPDSSLRGYRSGLDEISLTTGYCRAQRGLVQELLSERRKETWEEKGGECARIRP</sequence>
<gene>
    <name evidence="2" type="ORF">EAG_04911</name>
</gene>
<dbReference type="GO" id="GO:0046983">
    <property type="term" value="F:protein dimerization activity"/>
    <property type="evidence" value="ECO:0007669"/>
    <property type="project" value="InterPro"/>
</dbReference>
<feature type="domain" description="HAT C-terminal dimerisation" evidence="1">
    <location>
        <begin position="146"/>
        <end position="188"/>
    </location>
</feature>
<reference evidence="2 3" key="1">
    <citation type="journal article" date="2010" name="Science">
        <title>Genomic comparison of the ants Camponotus floridanus and Harpegnathos saltator.</title>
        <authorList>
            <person name="Bonasio R."/>
            <person name="Zhang G."/>
            <person name="Ye C."/>
            <person name="Mutti N.S."/>
            <person name="Fang X."/>
            <person name="Qin N."/>
            <person name="Donahue G."/>
            <person name="Yang P."/>
            <person name="Li Q."/>
            <person name="Li C."/>
            <person name="Zhang P."/>
            <person name="Huang Z."/>
            <person name="Berger S.L."/>
            <person name="Reinberg D."/>
            <person name="Wang J."/>
            <person name="Liebig J."/>
        </authorList>
    </citation>
    <scope>NUCLEOTIDE SEQUENCE [LARGE SCALE GENOMIC DNA]</scope>
    <source>
        <strain evidence="3">C129</strain>
    </source>
</reference>
<proteinExistence type="predicted"/>
<dbReference type="InterPro" id="IPR012337">
    <property type="entry name" value="RNaseH-like_sf"/>
</dbReference>
<dbReference type="Pfam" id="PF05699">
    <property type="entry name" value="Dimer_Tnp_hAT"/>
    <property type="match status" value="1"/>
</dbReference>
<keyword evidence="3" id="KW-1185">Reference proteome</keyword>
<dbReference type="SUPFAM" id="SSF53098">
    <property type="entry name" value="Ribonuclease H-like"/>
    <property type="match status" value="1"/>
</dbReference>
<evidence type="ECO:0000259" key="1">
    <source>
        <dbReference type="Pfam" id="PF05699"/>
    </source>
</evidence>
<protein>
    <recommendedName>
        <fullName evidence="1">HAT C-terminal dimerisation domain-containing protein</fullName>
    </recommendedName>
</protein>
<organism evidence="3">
    <name type="scientific">Camponotus floridanus</name>
    <name type="common">Florida carpenter ant</name>
    <dbReference type="NCBI Taxonomy" id="104421"/>
    <lineage>
        <taxon>Eukaryota</taxon>
        <taxon>Metazoa</taxon>
        <taxon>Ecdysozoa</taxon>
        <taxon>Arthropoda</taxon>
        <taxon>Hexapoda</taxon>
        <taxon>Insecta</taxon>
        <taxon>Pterygota</taxon>
        <taxon>Neoptera</taxon>
        <taxon>Endopterygota</taxon>
        <taxon>Hymenoptera</taxon>
        <taxon>Apocrita</taxon>
        <taxon>Aculeata</taxon>
        <taxon>Formicoidea</taxon>
        <taxon>Formicidae</taxon>
        <taxon>Formicinae</taxon>
        <taxon>Camponotus</taxon>
    </lineage>
</organism>